<keyword evidence="4" id="KW-1185">Reference proteome</keyword>
<evidence type="ECO:0000313" key="3">
    <source>
        <dbReference type="EMBL" id="GGZ70044.1"/>
    </source>
</evidence>
<evidence type="ECO:0000256" key="1">
    <source>
        <dbReference type="SAM" id="Phobius"/>
    </source>
</evidence>
<gene>
    <name evidence="3" type="ORF">GCM10008101_25360</name>
</gene>
<dbReference type="Proteomes" id="UP000643403">
    <property type="component" value="Unassembled WGS sequence"/>
</dbReference>
<organism evidence="3 4">
    <name type="scientific">Cognatilysobacter xinjiangensis</name>
    <dbReference type="NCBI Taxonomy" id="546892"/>
    <lineage>
        <taxon>Bacteria</taxon>
        <taxon>Pseudomonadati</taxon>
        <taxon>Pseudomonadota</taxon>
        <taxon>Gammaproteobacteria</taxon>
        <taxon>Lysobacterales</taxon>
        <taxon>Lysobacteraceae</taxon>
        <taxon>Cognatilysobacter</taxon>
    </lineage>
</organism>
<proteinExistence type="predicted"/>
<accession>A0ABQ3C6G0</accession>
<dbReference type="RefSeq" id="WP_189450575.1">
    <property type="nucleotide sequence ID" value="NZ_BMXY01000004.1"/>
</dbReference>
<keyword evidence="1" id="KW-1133">Transmembrane helix</keyword>
<name>A0ABQ3C6G0_9GAMM</name>
<reference evidence="4" key="1">
    <citation type="journal article" date="2019" name="Int. J. Syst. Evol. Microbiol.">
        <title>The Global Catalogue of Microorganisms (GCM) 10K type strain sequencing project: providing services to taxonomists for standard genome sequencing and annotation.</title>
        <authorList>
            <consortium name="The Broad Institute Genomics Platform"/>
            <consortium name="The Broad Institute Genome Sequencing Center for Infectious Disease"/>
            <person name="Wu L."/>
            <person name="Ma J."/>
        </authorList>
    </citation>
    <scope>NUCLEOTIDE SEQUENCE [LARGE SCALE GENOMIC DNA]</scope>
    <source>
        <strain evidence="4">KCTC 22558</strain>
    </source>
</reference>
<dbReference type="EMBL" id="BMXY01000004">
    <property type="protein sequence ID" value="GGZ70044.1"/>
    <property type="molecule type" value="Genomic_DNA"/>
</dbReference>
<feature type="chain" id="PRO_5046808458" evidence="2">
    <location>
        <begin position="20"/>
        <end position="85"/>
    </location>
</feature>
<sequence length="85" mass="8098">MTAASVLRPLATAALLAGAAGAVALGAALVGHVAGGGRAGLWLFAWSAGSAVLLPLLLTAAALLPGGWRRAFIPNAGGTIPGTGQ</sequence>
<feature type="transmembrane region" description="Helical" evidence="1">
    <location>
        <begin position="42"/>
        <end position="64"/>
    </location>
</feature>
<keyword evidence="1" id="KW-0812">Transmembrane</keyword>
<evidence type="ECO:0000256" key="2">
    <source>
        <dbReference type="SAM" id="SignalP"/>
    </source>
</evidence>
<feature type="signal peptide" evidence="2">
    <location>
        <begin position="1"/>
        <end position="19"/>
    </location>
</feature>
<protein>
    <submittedName>
        <fullName evidence="3">Uncharacterized protein</fullName>
    </submittedName>
</protein>
<keyword evidence="1" id="KW-0472">Membrane</keyword>
<comment type="caution">
    <text evidence="3">The sequence shown here is derived from an EMBL/GenBank/DDBJ whole genome shotgun (WGS) entry which is preliminary data.</text>
</comment>
<keyword evidence="2" id="KW-0732">Signal</keyword>
<evidence type="ECO:0000313" key="4">
    <source>
        <dbReference type="Proteomes" id="UP000643403"/>
    </source>
</evidence>